<organism evidence="1 2">
    <name type="scientific">Streptomyces pratisoli</name>
    <dbReference type="NCBI Taxonomy" id="3139917"/>
    <lineage>
        <taxon>Bacteria</taxon>
        <taxon>Bacillati</taxon>
        <taxon>Actinomycetota</taxon>
        <taxon>Actinomycetes</taxon>
        <taxon>Kitasatosporales</taxon>
        <taxon>Streptomycetaceae</taxon>
        <taxon>Streptomyces</taxon>
    </lineage>
</organism>
<evidence type="ECO:0000313" key="1">
    <source>
        <dbReference type="EMBL" id="MEJ8656734.1"/>
    </source>
</evidence>
<proteinExistence type="predicted"/>
<gene>
    <name evidence="1" type="ORF">WKI58_09360</name>
</gene>
<accession>A0ACC6QED7</accession>
<keyword evidence="2" id="KW-1185">Reference proteome</keyword>
<dbReference type="Proteomes" id="UP001375539">
    <property type="component" value="Unassembled WGS sequence"/>
</dbReference>
<name>A0ACC6QED7_9ACTN</name>
<comment type="caution">
    <text evidence="1">The sequence shown here is derived from an EMBL/GenBank/DDBJ whole genome shotgun (WGS) entry which is preliminary data.</text>
</comment>
<reference evidence="1" key="1">
    <citation type="submission" date="2024-03" db="EMBL/GenBank/DDBJ databases">
        <title>Novel Streptomyces species of biotechnological and ecological value are a feature of Machair soil.</title>
        <authorList>
            <person name="Prole J.R."/>
            <person name="Goodfellow M."/>
            <person name="Allenby N."/>
            <person name="Ward A.C."/>
        </authorList>
    </citation>
    <scope>NUCLEOTIDE SEQUENCE</scope>
    <source>
        <strain evidence="1">MS1.AVA.4</strain>
    </source>
</reference>
<dbReference type="EMBL" id="JBBKAI010000002">
    <property type="protein sequence ID" value="MEJ8656734.1"/>
    <property type="molecule type" value="Genomic_DNA"/>
</dbReference>
<sequence length="71" mass="7665">MPKHMSYTVSPERRDTEISLAELRGDSARMAPHWTVPPLTAAAPVHPSLIHGIVVPSASARLVDSMSVYGD</sequence>
<evidence type="ECO:0000313" key="2">
    <source>
        <dbReference type="Proteomes" id="UP001375539"/>
    </source>
</evidence>
<protein>
    <submittedName>
        <fullName evidence="1">Uncharacterized protein</fullName>
    </submittedName>
</protein>